<keyword evidence="4" id="KW-0636">Prenylation</keyword>
<dbReference type="SMART" id="SM00174">
    <property type="entry name" value="RHO"/>
    <property type="match status" value="1"/>
</dbReference>
<dbReference type="Pfam" id="PF00071">
    <property type="entry name" value="Ras"/>
    <property type="match status" value="1"/>
</dbReference>
<dbReference type="FunFam" id="3.40.50.300:FF:001447">
    <property type="entry name" value="Ras-related protein Rab-1B"/>
    <property type="match status" value="1"/>
</dbReference>
<feature type="compositionally biased region" description="Basic residues" evidence="5">
    <location>
        <begin position="248"/>
        <end position="259"/>
    </location>
</feature>
<dbReference type="InterPro" id="IPR027417">
    <property type="entry name" value="P-loop_NTPase"/>
</dbReference>
<keyword evidence="2" id="KW-0547">Nucleotide-binding</keyword>
<dbReference type="EMBL" id="ML170182">
    <property type="protein sequence ID" value="TDL21216.1"/>
    <property type="molecule type" value="Genomic_DNA"/>
</dbReference>
<dbReference type="STRING" id="50990.A0A4Y7Q1P2"/>
<sequence length="493" mass="52438">MRTIKLVIIGDSGVGKTSIREQYITGRFSTGYRATIGTDFITKTLPHHTNPDDSVTLQIWDTAGQERFSSLSAAFFRGADAALLMFDVNQRETLHNLTKWWNEFKKRAPVPDEDAREFCVVVVGNKVDVLSDQEDGEEGLRREGADGESGRVAESEALEFLDEMIPPASPYDSPVVLGEDPFVGNGAPRMNGDLTGGEVAVVVPPPPPLAATSSSTSSSSRTRSIAINANTNGASSSSNGAHPFAPYHPHHHSHHHTRGSKSASSERGGSMVLGGTMTTTHTSMTVYHTPSSSLFDTYTSASSSPMSPSLSPPGPNPNAGSGSGVGAGVGDGRSDAVKRRRMTSASTSTGSSTPTITPSLFARRQGSPTPPTPTNLQHPSSPSHSHSPSQAQYQSPSQPEYEYESPSQSQPRLPLPLPPPPETGPALFLTSAKTGSGVAHVFEYVAARVVGRWEYEEALETRTMHVRDGTMDTIRLREGQGVGKRLKGSCCGT</sequence>
<evidence type="ECO:0000256" key="5">
    <source>
        <dbReference type="SAM" id="MobiDB-lite"/>
    </source>
</evidence>
<dbReference type="SUPFAM" id="SSF52540">
    <property type="entry name" value="P-loop containing nucleoside triphosphate hydrolases"/>
    <property type="match status" value="1"/>
</dbReference>
<dbReference type="GO" id="GO:0005525">
    <property type="term" value="F:GTP binding"/>
    <property type="evidence" value="ECO:0007669"/>
    <property type="project" value="UniProtKB-KW"/>
</dbReference>
<dbReference type="OrthoDB" id="9989112at2759"/>
<dbReference type="PRINTS" id="PR00449">
    <property type="entry name" value="RASTRNSFRMNG"/>
</dbReference>
<feature type="region of interest" description="Disordered" evidence="5">
    <location>
        <begin position="297"/>
        <end position="426"/>
    </location>
</feature>
<gene>
    <name evidence="6" type="ORF">BD410DRAFT_815370</name>
</gene>
<dbReference type="Gene3D" id="3.40.50.300">
    <property type="entry name" value="P-loop containing nucleotide triphosphate hydrolases"/>
    <property type="match status" value="1"/>
</dbReference>
<dbReference type="InterPro" id="IPR001806">
    <property type="entry name" value="Small_GTPase"/>
</dbReference>
<dbReference type="SMART" id="SM00175">
    <property type="entry name" value="RAB"/>
    <property type="match status" value="1"/>
</dbReference>
<evidence type="ECO:0000256" key="2">
    <source>
        <dbReference type="ARBA" id="ARBA00022741"/>
    </source>
</evidence>
<dbReference type="NCBIfam" id="TIGR00231">
    <property type="entry name" value="small_GTP"/>
    <property type="match status" value="1"/>
</dbReference>
<keyword evidence="7" id="KW-1185">Reference proteome</keyword>
<evidence type="ECO:0000313" key="7">
    <source>
        <dbReference type="Proteomes" id="UP000294933"/>
    </source>
</evidence>
<protein>
    <submittedName>
        <fullName evidence="6">Ras-domain-containing protein</fullName>
    </submittedName>
</protein>
<feature type="region of interest" description="Disordered" evidence="5">
    <location>
        <begin position="182"/>
        <end position="277"/>
    </location>
</feature>
<feature type="compositionally biased region" description="Low complexity" evidence="5">
    <location>
        <begin position="343"/>
        <end position="359"/>
    </location>
</feature>
<name>A0A4Y7Q1P2_9AGAM</name>
<organism evidence="6 7">
    <name type="scientific">Rickenella mellea</name>
    <dbReference type="NCBI Taxonomy" id="50990"/>
    <lineage>
        <taxon>Eukaryota</taxon>
        <taxon>Fungi</taxon>
        <taxon>Dikarya</taxon>
        <taxon>Basidiomycota</taxon>
        <taxon>Agaricomycotina</taxon>
        <taxon>Agaricomycetes</taxon>
        <taxon>Hymenochaetales</taxon>
        <taxon>Rickenellaceae</taxon>
        <taxon>Rickenella</taxon>
    </lineage>
</organism>
<dbReference type="SMART" id="SM00176">
    <property type="entry name" value="RAN"/>
    <property type="match status" value="1"/>
</dbReference>
<dbReference type="SMART" id="SM00173">
    <property type="entry name" value="RAS"/>
    <property type="match status" value="1"/>
</dbReference>
<evidence type="ECO:0000256" key="4">
    <source>
        <dbReference type="ARBA" id="ARBA00023289"/>
    </source>
</evidence>
<feature type="region of interest" description="Disordered" evidence="5">
    <location>
        <begin position="132"/>
        <end position="152"/>
    </location>
</feature>
<dbReference type="InterPro" id="IPR005225">
    <property type="entry name" value="Small_GTP-bd"/>
</dbReference>
<evidence type="ECO:0000313" key="6">
    <source>
        <dbReference type="EMBL" id="TDL21216.1"/>
    </source>
</evidence>
<dbReference type="AlphaFoldDB" id="A0A4Y7Q1P2"/>
<feature type="compositionally biased region" description="Pro residues" evidence="5">
    <location>
        <begin position="413"/>
        <end position="423"/>
    </location>
</feature>
<feature type="compositionally biased region" description="Low complexity" evidence="5">
    <location>
        <begin position="377"/>
        <end position="412"/>
    </location>
</feature>
<evidence type="ECO:0000256" key="1">
    <source>
        <dbReference type="ARBA" id="ARBA00006270"/>
    </source>
</evidence>
<feature type="compositionally biased region" description="Gly residues" evidence="5">
    <location>
        <begin position="321"/>
        <end position="331"/>
    </location>
</feature>
<feature type="compositionally biased region" description="Low complexity" evidence="5">
    <location>
        <begin position="210"/>
        <end position="247"/>
    </location>
</feature>
<dbReference type="PROSITE" id="PS51421">
    <property type="entry name" value="RAS"/>
    <property type="match status" value="1"/>
</dbReference>
<accession>A0A4Y7Q1P2</accession>
<keyword evidence="3" id="KW-0342">GTP-binding</keyword>
<dbReference type="PROSITE" id="PS51419">
    <property type="entry name" value="RAB"/>
    <property type="match status" value="1"/>
</dbReference>
<dbReference type="GO" id="GO:0032889">
    <property type="term" value="P:regulation of vacuole fusion, non-autophagic"/>
    <property type="evidence" value="ECO:0007669"/>
    <property type="project" value="TreeGrafter"/>
</dbReference>
<reference evidence="6 7" key="1">
    <citation type="submission" date="2018-06" db="EMBL/GenBank/DDBJ databases">
        <title>A transcriptomic atlas of mushroom development highlights an independent origin of complex multicellularity.</title>
        <authorList>
            <consortium name="DOE Joint Genome Institute"/>
            <person name="Krizsan K."/>
            <person name="Almasi E."/>
            <person name="Merenyi Z."/>
            <person name="Sahu N."/>
            <person name="Viragh M."/>
            <person name="Koszo T."/>
            <person name="Mondo S."/>
            <person name="Kiss B."/>
            <person name="Balint B."/>
            <person name="Kues U."/>
            <person name="Barry K."/>
            <person name="Hegedus J.C."/>
            <person name="Henrissat B."/>
            <person name="Johnson J."/>
            <person name="Lipzen A."/>
            <person name="Ohm R."/>
            <person name="Nagy I."/>
            <person name="Pangilinan J."/>
            <person name="Yan J."/>
            <person name="Xiong Y."/>
            <person name="Grigoriev I.V."/>
            <person name="Hibbett D.S."/>
            <person name="Nagy L.G."/>
        </authorList>
    </citation>
    <scope>NUCLEOTIDE SEQUENCE [LARGE SCALE GENOMIC DNA]</scope>
    <source>
        <strain evidence="6 7">SZMC22713</strain>
    </source>
</reference>
<dbReference type="PANTHER" id="PTHR47981">
    <property type="entry name" value="RAB FAMILY"/>
    <property type="match status" value="1"/>
</dbReference>
<dbReference type="VEuPathDB" id="FungiDB:BD410DRAFT_815370"/>
<keyword evidence="4" id="KW-0449">Lipoprotein</keyword>
<dbReference type="PANTHER" id="PTHR47981:SF20">
    <property type="entry name" value="RAS-RELATED PROTEIN RAB-7A"/>
    <property type="match status" value="1"/>
</dbReference>
<feature type="compositionally biased region" description="Basic and acidic residues" evidence="5">
    <location>
        <begin position="138"/>
        <end position="152"/>
    </location>
</feature>
<dbReference type="GO" id="GO:0000329">
    <property type="term" value="C:fungal-type vacuole membrane"/>
    <property type="evidence" value="ECO:0007669"/>
    <property type="project" value="TreeGrafter"/>
</dbReference>
<proteinExistence type="inferred from homology"/>
<evidence type="ECO:0000256" key="3">
    <source>
        <dbReference type="ARBA" id="ARBA00023134"/>
    </source>
</evidence>
<comment type="similarity">
    <text evidence="1">Belongs to the small GTPase superfamily. Rab family.</text>
</comment>
<dbReference type="GO" id="GO:0003924">
    <property type="term" value="F:GTPase activity"/>
    <property type="evidence" value="ECO:0007669"/>
    <property type="project" value="InterPro"/>
</dbReference>
<dbReference type="Proteomes" id="UP000294933">
    <property type="component" value="Unassembled WGS sequence"/>
</dbReference>
<dbReference type="GO" id="GO:0005770">
    <property type="term" value="C:late endosome"/>
    <property type="evidence" value="ECO:0007669"/>
    <property type="project" value="TreeGrafter"/>
</dbReference>
<feature type="compositionally biased region" description="Low complexity" evidence="5">
    <location>
        <begin position="300"/>
        <end position="309"/>
    </location>
</feature>